<name>A0ABD2N777_9CUCU</name>
<protein>
    <submittedName>
        <fullName evidence="1">Uncharacterized protein</fullName>
    </submittedName>
</protein>
<sequence>MYVPTTQVNGKLESLSIFDTLHALSFVEYAKSPPMAYGFFHRGRYYVKNLKDTHFQRSNQETLILLDFVQVPDCCECEACMCLDVAIPGHLLSSDASFAFNFPFFPLLVEEVSTLLREEYAPYIQFSSSQLLERVGSLPAAEPLYKIFCLSEIIEAYV</sequence>
<dbReference type="AlphaFoldDB" id="A0ABD2N777"/>
<gene>
    <name evidence="1" type="ORF">HHI36_015707</name>
</gene>
<organism evidence="1 2">
    <name type="scientific">Cryptolaemus montrouzieri</name>
    <dbReference type="NCBI Taxonomy" id="559131"/>
    <lineage>
        <taxon>Eukaryota</taxon>
        <taxon>Metazoa</taxon>
        <taxon>Ecdysozoa</taxon>
        <taxon>Arthropoda</taxon>
        <taxon>Hexapoda</taxon>
        <taxon>Insecta</taxon>
        <taxon>Pterygota</taxon>
        <taxon>Neoptera</taxon>
        <taxon>Endopterygota</taxon>
        <taxon>Coleoptera</taxon>
        <taxon>Polyphaga</taxon>
        <taxon>Cucujiformia</taxon>
        <taxon>Coccinelloidea</taxon>
        <taxon>Coccinellidae</taxon>
        <taxon>Scymninae</taxon>
        <taxon>Scymnini</taxon>
        <taxon>Cryptolaemus</taxon>
    </lineage>
</organism>
<proteinExistence type="predicted"/>
<keyword evidence="2" id="KW-1185">Reference proteome</keyword>
<accession>A0ABD2N777</accession>
<reference evidence="1 2" key="1">
    <citation type="journal article" date="2021" name="BMC Biol.">
        <title>Horizontally acquired antibacterial genes associated with adaptive radiation of ladybird beetles.</title>
        <authorList>
            <person name="Li H.S."/>
            <person name="Tang X.F."/>
            <person name="Huang Y.H."/>
            <person name="Xu Z.Y."/>
            <person name="Chen M.L."/>
            <person name="Du X.Y."/>
            <person name="Qiu B.Y."/>
            <person name="Chen P.T."/>
            <person name="Zhang W."/>
            <person name="Slipinski A."/>
            <person name="Escalona H.E."/>
            <person name="Waterhouse R.M."/>
            <person name="Zwick A."/>
            <person name="Pang H."/>
        </authorList>
    </citation>
    <scope>NUCLEOTIDE SEQUENCE [LARGE SCALE GENOMIC DNA]</scope>
    <source>
        <strain evidence="1">SYSU2018</strain>
    </source>
</reference>
<dbReference type="EMBL" id="JABFTP020000062">
    <property type="protein sequence ID" value="KAL3274302.1"/>
    <property type="molecule type" value="Genomic_DNA"/>
</dbReference>
<comment type="caution">
    <text evidence="1">The sequence shown here is derived from an EMBL/GenBank/DDBJ whole genome shotgun (WGS) entry which is preliminary data.</text>
</comment>
<evidence type="ECO:0000313" key="1">
    <source>
        <dbReference type="EMBL" id="KAL3274302.1"/>
    </source>
</evidence>
<evidence type="ECO:0000313" key="2">
    <source>
        <dbReference type="Proteomes" id="UP001516400"/>
    </source>
</evidence>
<dbReference type="Proteomes" id="UP001516400">
    <property type="component" value="Unassembled WGS sequence"/>
</dbReference>